<evidence type="ECO:0000259" key="3">
    <source>
        <dbReference type="Pfam" id="PF12773"/>
    </source>
</evidence>
<dbReference type="Pfam" id="PF12773">
    <property type="entry name" value="DZR"/>
    <property type="match status" value="1"/>
</dbReference>
<feature type="region of interest" description="Disordered" evidence="1">
    <location>
        <begin position="151"/>
        <end position="197"/>
    </location>
</feature>
<sequence length="327" mass="33589">MTKTCPRCGASVDESALSCPRCHAALDVTQRMSLSDATWCPSCGALVAPGSRTCPKCGASLASPSPSRARRDLDLPEIGATGELFGLGAEDSERTGVMTRIESAIPPADGASSPAAPEDRMPKTRSLLLAALLAVLVVGGAALLITHPWDPSATQTRATTPADTSLSGFPGEVKELTGQDSSQGGDTQDGEGSATPEEELASAYATLGDLSGRVDESEQALRAACEDVSGADFAAGLEEAQAVSIEVSNLISQVELVSGADEGDVENLLTLGNWLRNRCDALTAAWELGSSASDASSEVSSMLSGADTSAEYGRLFDQSYDGWDPAA</sequence>
<dbReference type="EMBL" id="DXBM01000044">
    <property type="protein sequence ID" value="HIZ46364.1"/>
    <property type="molecule type" value="Genomic_DNA"/>
</dbReference>
<reference evidence="4" key="2">
    <citation type="submission" date="2021-04" db="EMBL/GenBank/DDBJ databases">
        <authorList>
            <person name="Gilroy R."/>
        </authorList>
    </citation>
    <scope>NUCLEOTIDE SEQUENCE</scope>
    <source>
        <strain evidence="4">ChiHjej12B11-14209</strain>
    </source>
</reference>
<accession>A0A9D2EYS8</accession>
<dbReference type="InterPro" id="IPR025874">
    <property type="entry name" value="DZR"/>
</dbReference>
<evidence type="ECO:0000256" key="2">
    <source>
        <dbReference type="SAM" id="Phobius"/>
    </source>
</evidence>
<comment type="caution">
    <text evidence="4">The sequence shown here is derived from an EMBL/GenBank/DDBJ whole genome shotgun (WGS) entry which is preliminary data.</text>
</comment>
<feature type="domain" description="DZANK-type" evidence="3">
    <location>
        <begin position="5"/>
        <end position="58"/>
    </location>
</feature>
<feature type="compositionally biased region" description="Polar residues" evidence="1">
    <location>
        <begin position="152"/>
        <end position="167"/>
    </location>
</feature>
<keyword evidence="2" id="KW-0472">Membrane</keyword>
<reference evidence="4" key="1">
    <citation type="journal article" date="2021" name="PeerJ">
        <title>Extensive microbial diversity within the chicken gut microbiome revealed by metagenomics and culture.</title>
        <authorList>
            <person name="Gilroy R."/>
            <person name="Ravi A."/>
            <person name="Getino M."/>
            <person name="Pursley I."/>
            <person name="Horton D.L."/>
            <person name="Alikhan N.F."/>
            <person name="Baker D."/>
            <person name="Gharbi K."/>
            <person name="Hall N."/>
            <person name="Watson M."/>
            <person name="Adriaenssens E.M."/>
            <person name="Foster-Nyarko E."/>
            <person name="Jarju S."/>
            <person name="Secka A."/>
            <person name="Antonio M."/>
            <person name="Oren A."/>
            <person name="Chaudhuri R.R."/>
            <person name="La Ragione R."/>
            <person name="Hildebrand F."/>
            <person name="Pallen M.J."/>
        </authorList>
    </citation>
    <scope>NUCLEOTIDE SEQUENCE</scope>
    <source>
        <strain evidence="4">ChiHjej12B11-14209</strain>
    </source>
</reference>
<keyword evidence="2" id="KW-0812">Transmembrane</keyword>
<evidence type="ECO:0000313" key="5">
    <source>
        <dbReference type="Proteomes" id="UP000824062"/>
    </source>
</evidence>
<dbReference type="AlphaFoldDB" id="A0A9D2EYS8"/>
<organism evidence="4 5">
    <name type="scientific">Candidatus Olsenella pullistercoris</name>
    <dbReference type="NCBI Taxonomy" id="2838712"/>
    <lineage>
        <taxon>Bacteria</taxon>
        <taxon>Bacillati</taxon>
        <taxon>Actinomycetota</taxon>
        <taxon>Coriobacteriia</taxon>
        <taxon>Coriobacteriales</taxon>
        <taxon>Atopobiaceae</taxon>
        <taxon>Olsenella</taxon>
    </lineage>
</organism>
<dbReference type="Proteomes" id="UP000824062">
    <property type="component" value="Unassembled WGS sequence"/>
</dbReference>
<evidence type="ECO:0000313" key="4">
    <source>
        <dbReference type="EMBL" id="HIZ46364.1"/>
    </source>
</evidence>
<keyword evidence="2" id="KW-1133">Transmembrane helix</keyword>
<proteinExistence type="predicted"/>
<feature type="transmembrane region" description="Helical" evidence="2">
    <location>
        <begin position="127"/>
        <end position="149"/>
    </location>
</feature>
<evidence type="ECO:0000256" key="1">
    <source>
        <dbReference type="SAM" id="MobiDB-lite"/>
    </source>
</evidence>
<name>A0A9D2EYS8_9ACTN</name>
<protein>
    <submittedName>
        <fullName evidence="4">Zinc ribbon domain-containing protein</fullName>
    </submittedName>
</protein>
<gene>
    <name evidence="4" type="ORF">IAA19_05025</name>
</gene>